<dbReference type="PANTHER" id="PTHR43162:SF1">
    <property type="entry name" value="PRESTALK A DIFFERENTIATION PROTEIN A"/>
    <property type="match status" value="1"/>
</dbReference>
<dbReference type="EMBL" id="QVNQ01000011">
    <property type="protein sequence ID" value="RFS82012.1"/>
    <property type="molecule type" value="Genomic_DNA"/>
</dbReference>
<dbReference type="InterPro" id="IPR016040">
    <property type="entry name" value="NAD(P)-bd_dom"/>
</dbReference>
<dbReference type="Proteomes" id="UP000262882">
    <property type="component" value="Unassembled WGS sequence"/>
</dbReference>
<dbReference type="Gene3D" id="3.40.50.720">
    <property type="entry name" value="NAD(P)-binding Rossmann-like Domain"/>
    <property type="match status" value="1"/>
</dbReference>
<reference evidence="2 3" key="1">
    <citation type="submission" date="2018-08" db="EMBL/GenBank/DDBJ databases">
        <title>Actinomadura spongicola sp. nov., isolated from marine sponge Leucetta chagosensis.</title>
        <authorList>
            <person name="Li L."/>
            <person name="Lin H.W."/>
        </authorList>
    </citation>
    <scope>NUCLEOTIDE SEQUENCE [LARGE SCALE GENOMIC DNA]</scope>
    <source>
        <strain evidence="2 3">LHW52907</strain>
    </source>
</reference>
<name>A0A372GA34_9ACTN</name>
<dbReference type="InterPro" id="IPR051604">
    <property type="entry name" value="Ergot_Alk_Oxidoreductase"/>
</dbReference>
<dbReference type="Pfam" id="PF13460">
    <property type="entry name" value="NAD_binding_10"/>
    <property type="match status" value="1"/>
</dbReference>
<comment type="caution">
    <text evidence="2">The sequence shown here is derived from an EMBL/GenBank/DDBJ whole genome shotgun (WGS) entry which is preliminary data.</text>
</comment>
<evidence type="ECO:0000313" key="3">
    <source>
        <dbReference type="Proteomes" id="UP000262882"/>
    </source>
</evidence>
<dbReference type="OrthoDB" id="4457504at2"/>
<accession>A0A372GA34</accession>
<keyword evidence="3" id="KW-1185">Reference proteome</keyword>
<dbReference type="PANTHER" id="PTHR43162">
    <property type="match status" value="1"/>
</dbReference>
<proteinExistence type="predicted"/>
<dbReference type="InterPro" id="IPR036291">
    <property type="entry name" value="NAD(P)-bd_dom_sf"/>
</dbReference>
<feature type="domain" description="NAD(P)-binding" evidence="1">
    <location>
        <begin position="9"/>
        <end position="173"/>
    </location>
</feature>
<organism evidence="2 3">
    <name type="scientific">Actinomadura spongiicola</name>
    <dbReference type="NCBI Taxonomy" id="2303421"/>
    <lineage>
        <taxon>Bacteria</taxon>
        <taxon>Bacillati</taxon>
        <taxon>Actinomycetota</taxon>
        <taxon>Actinomycetes</taxon>
        <taxon>Streptosporangiales</taxon>
        <taxon>Thermomonosporaceae</taxon>
        <taxon>Actinomadura</taxon>
    </lineage>
</organism>
<dbReference type="SUPFAM" id="SSF51735">
    <property type="entry name" value="NAD(P)-binding Rossmann-fold domains"/>
    <property type="match status" value="1"/>
</dbReference>
<dbReference type="AlphaFoldDB" id="A0A372GA34"/>
<sequence>MRLMILVTGATGNVGRPVVDELLRAGAKVRALTRDPATARLPGGVEVAHTDTLPLTGVTAIFLNPAVFWGGVDDLLVRAVDHRVRRVVMLSTSAALDPDPSNEIAAHHRAIERAIEESGMEWTFARPGEFASNALAWQQTIRAGAAVRGPYAAARSTPIHERDIASVVARALLTDELVGTRPVLSGPESITAPEMVRLIGEATGRPARFEEITPEEARTEMLAHPHMRPGVVDALLKLRAESVEHPPEPSPEVERVTGRPARTFASWAVDHAADFR</sequence>
<protein>
    <recommendedName>
        <fullName evidence="1">NAD(P)-binding domain-containing protein</fullName>
    </recommendedName>
</protein>
<evidence type="ECO:0000313" key="2">
    <source>
        <dbReference type="EMBL" id="RFS82012.1"/>
    </source>
</evidence>
<evidence type="ECO:0000259" key="1">
    <source>
        <dbReference type="Pfam" id="PF13460"/>
    </source>
</evidence>
<gene>
    <name evidence="2" type="ORF">D0T12_29805</name>
</gene>